<reference evidence="2" key="2">
    <citation type="submission" date="2018-05" db="EMBL/GenBank/DDBJ databases">
        <title>OmerRS3 (Oryza meridionalis Reference Sequence Version 3).</title>
        <authorList>
            <person name="Zhang J."/>
            <person name="Kudrna D."/>
            <person name="Lee S."/>
            <person name="Talag J."/>
            <person name="Welchert J."/>
            <person name="Wing R.A."/>
        </authorList>
    </citation>
    <scope>NUCLEOTIDE SEQUENCE [LARGE SCALE GENOMIC DNA]</scope>
    <source>
        <strain evidence="2">cv. OR44</strain>
    </source>
</reference>
<dbReference type="Gramene" id="OMERI02G23360.1">
    <property type="protein sequence ID" value="OMERI02G23360.1"/>
    <property type="gene ID" value="OMERI02G23360"/>
</dbReference>
<dbReference type="STRING" id="40149.A0A0E0CNA5"/>
<keyword evidence="3" id="KW-1185">Reference proteome</keyword>
<evidence type="ECO:0000256" key="1">
    <source>
        <dbReference type="SAM" id="MobiDB-lite"/>
    </source>
</evidence>
<organism evidence="2">
    <name type="scientific">Oryza meridionalis</name>
    <dbReference type="NCBI Taxonomy" id="40149"/>
    <lineage>
        <taxon>Eukaryota</taxon>
        <taxon>Viridiplantae</taxon>
        <taxon>Streptophyta</taxon>
        <taxon>Embryophyta</taxon>
        <taxon>Tracheophyta</taxon>
        <taxon>Spermatophyta</taxon>
        <taxon>Magnoliopsida</taxon>
        <taxon>Liliopsida</taxon>
        <taxon>Poales</taxon>
        <taxon>Poaceae</taxon>
        <taxon>BOP clade</taxon>
        <taxon>Oryzoideae</taxon>
        <taxon>Oryzeae</taxon>
        <taxon>Oryzinae</taxon>
        <taxon>Oryza</taxon>
    </lineage>
</organism>
<reference evidence="2" key="1">
    <citation type="submission" date="2015-04" db="UniProtKB">
        <authorList>
            <consortium name="EnsemblPlants"/>
        </authorList>
    </citation>
    <scope>IDENTIFICATION</scope>
</reference>
<name>A0A0E0CNA5_9ORYZ</name>
<accession>A0A0E0CNA5</accession>
<proteinExistence type="predicted"/>
<feature type="compositionally biased region" description="Low complexity" evidence="1">
    <location>
        <begin position="11"/>
        <end position="27"/>
    </location>
</feature>
<evidence type="ECO:0000313" key="3">
    <source>
        <dbReference type="Proteomes" id="UP000008021"/>
    </source>
</evidence>
<sequence>MEAGRGPRQFRPPSTATAAAASSASRRCAARRRRVTGRPASPEMMAEVRTRSFPEASVPSVESHAARSIPFRRGFSSDAEAGKRGMIIAGGCGRFVGYKCFGCQRGRYTGASEKFVKYYRSLYHGEWIS</sequence>
<dbReference type="AlphaFoldDB" id="A0A0E0CNA5"/>
<dbReference type="Proteomes" id="UP000008021">
    <property type="component" value="Chromosome 2"/>
</dbReference>
<feature type="region of interest" description="Disordered" evidence="1">
    <location>
        <begin position="1"/>
        <end position="44"/>
    </location>
</feature>
<dbReference type="HOGENOM" id="CLU_1952237_0_0_1"/>
<evidence type="ECO:0000313" key="2">
    <source>
        <dbReference type="EnsemblPlants" id="OMERI02G23360.1"/>
    </source>
</evidence>
<dbReference type="EnsemblPlants" id="OMERI02G23360.1">
    <property type="protein sequence ID" value="OMERI02G23360.1"/>
    <property type="gene ID" value="OMERI02G23360"/>
</dbReference>
<protein>
    <submittedName>
        <fullName evidence="2">Uncharacterized protein</fullName>
    </submittedName>
</protein>